<sequence length="302" mass="32584">MTSLRGSALRRARFLHQARAIAMRQLSEEGRRTLEGIAQRYGVSLSAVEHLLMAMIAGQATQAQFNHPDLGGMGQWSQGGMIMVGDMFNHALKANVAGICSELAALVRSTDLLDPQRSHQSQYQGQGGVSLFVPGTLSAGNWWPEELGRPASTGAQNDLRYAFFPTTRRLAIDVGGRVTVYDTKDHRIGGFSQQQSSDQSLAFTSQHGLVKISELDVVRQDGKEPAGTSATGPSAATVAPSIFASSAPESAEPQQAARPAPEARRSDENIFDKIERLAALHAKGILTDQEFEAKKSELLSRL</sequence>
<feature type="domain" description="SHOCT" evidence="2">
    <location>
        <begin position="272"/>
        <end position="299"/>
    </location>
</feature>
<dbReference type="EMBL" id="JACIGM010000008">
    <property type="protein sequence ID" value="MBB4276271.1"/>
    <property type="molecule type" value="Genomic_DNA"/>
</dbReference>
<evidence type="ECO:0000313" key="3">
    <source>
        <dbReference type="EMBL" id="MBB4276271.1"/>
    </source>
</evidence>
<proteinExistence type="predicted"/>
<comment type="caution">
    <text evidence="3">The sequence shown here is derived from an EMBL/GenBank/DDBJ whole genome shotgun (WGS) entry which is preliminary data.</text>
</comment>
<gene>
    <name evidence="3" type="ORF">GGE12_004068</name>
</gene>
<feature type="compositionally biased region" description="Low complexity" evidence="1">
    <location>
        <begin position="245"/>
        <end position="260"/>
    </location>
</feature>
<organism evidence="3 4">
    <name type="scientific">Rhizobium mongolense</name>
    <dbReference type="NCBI Taxonomy" id="57676"/>
    <lineage>
        <taxon>Bacteria</taxon>
        <taxon>Pseudomonadati</taxon>
        <taxon>Pseudomonadota</taxon>
        <taxon>Alphaproteobacteria</taxon>
        <taxon>Hyphomicrobiales</taxon>
        <taxon>Rhizobiaceae</taxon>
        <taxon>Rhizobium/Agrobacterium group</taxon>
        <taxon>Rhizobium</taxon>
    </lineage>
</organism>
<dbReference type="AlphaFoldDB" id="A0A7W6RQM6"/>
<dbReference type="Proteomes" id="UP000533641">
    <property type="component" value="Unassembled WGS sequence"/>
</dbReference>
<evidence type="ECO:0000256" key="1">
    <source>
        <dbReference type="SAM" id="MobiDB-lite"/>
    </source>
</evidence>
<dbReference type="InterPro" id="IPR018649">
    <property type="entry name" value="SHOCT"/>
</dbReference>
<feature type="region of interest" description="Disordered" evidence="1">
    <location>
        <begin position="245"/>
        <end position="269"/>
    </location>
</feature>
<accession>A0A7W6RQM6</accession>
<protein>
    <recommendedName>
        <fullName evidence="2">SHOCT domain-containing protein</fullName>
    </recommendedName>
</protein>
<evidence type="ECO:0000259" key="2">
    <source>
        <dbReference type="Pfam" id="PF09851"/>
    </source>
</evidence>
<reference evidence="3 4" key="1">
    <citation type="submission" date="2020-08" db="EMBL/GenBank/DDBJ databases">
        <title>Genomic Encyclopedia of Type Strains, Phase IV (KMG-V): Genome sequencing to study the core and pangenomes of soil and plant-associated prokaryotes.</title>
        <authorList>
            <person name="Whitman W."/>
        </authorList>
    </citation>
    <scope>NUCLEOTIDE SEQUENCE [LARGE SCALE GENOMIC DNA]</scope>
    <source>
        <strain evidence="3 4">SEMIA 402</strain>
    </source>
</reference>
<name>A0A7W6RQM6_9HYPH</name>
<dbReference type="Pfam" id="PF09851">
    <property type="entry name" value="SHOCT"/>
    <property type="match status" value="1"/>
</dbReference>
<evidence type="ECO:0000313" key="4">
    <source>
        <dbReference type="Proteomes" id="UP000533641"/>
    </source>
</evidence>